<accession>A0A4D6ND11</accession>
<gene>
    <name evidence="2" type="ORF">DEO72_LG10g1865</name>
</gene>
<evidence type="ECO:0000256" key="1">
    <source>
        <dbReference type="SAM" id="MobiDB-lite"/>
    </source>
</evidence>
<organism evidence="2 3">
    <name type="scientific">Vigna unguiculata</name>
    <name type="common">Cowpea</name>
    <dbReference type="NCBI Taxonomy" id="3917"/>
    <lineage>
        <taxon>Eukaryota</taxon>
        <taxon>Viridiplantae</taxon>
        <taxon>Streptophyta</taxon>
        <taxon>Embryophyta</taxon>
        <taxon>Tracheophyta</taxon>
        <taxon>Spermatophyta</taxon>
        <taxon>Magnoliopsida</taxon>
        <taxon>eudicotyledons</taxon>
        <taxon>Gunneridae</taxon>
        <taxon>Pentapetalae</taxon>
        <taxon>rosids</taxon>
        <taxon>fabids</taxon>
        <taxon>Fabales</taxon>
        <taxon>Fabaceae</taxon>
        <taxon>Papilionoideae</taxon>
        <taxon>50 kb inversion clade</taxon>
        <taxon>NPAAA clade</taxon>
        <taxon>indigoferoid/millettioid clade</taxon>
        <taxon>Phaseoleae</taxon>
        <taxon>Vigna</taxon>
    </lineage>
</organism>
<sequence length="187" mass="21190">MNLPAHIITCQSPSMNLPAHGTTSPDPSKTSLSVKTTHTTHNLPRKRLVNLTLTLDFLANLLTDYSTYNSHSKLPITPTMHQFLPTLYQYLTLTVLPTIVYNHDLSKFYSLPFFSPSFKHSKPDLPPSSPSGKQHAAGRYISFLQNRRLSIPMTRSVHFQFPCLLISVTKVQPYLHHVLVIYSQFDS</sequence>
<dbReference type="Proteomes" id="UP000501690">
    <property type="component" value="Linkage Group LG10"/>
</dbReference>
<name>A0A4D6ND11_VIGUN</name>
<dbReference type="EMBL" id="CP039354">
    <property type="protein sequence ID" value="QCE10634.1"/>
    <property type="molecule type" value="Genomic_DNA"/>
</dbReference>
<keyword evidence="3" id="KW-1185">Reference proteome</keyword>
<evidence type="ECO:0000313" key="2">
    <source>
        <dbReference type="EMBL" id="QCE10634.1"/>
    </source>
</evidence>
<reference evidence="2 3" key="1">
    <citation type="submission" date="2019-04" db="EMBL/GenBank/DDBJ databases">
        <title>An improved genome assembly and genetic linkage map for asparagus bean, Vigna unguiculata ssp. sesquipedialis.</title>
        <authorList>
            <person name="Xia Q."/>
            <person name="Zhang R."/>
            <person name="Dong Y."/>
        </authorList>
    </citation>
    <scope>NUCLEOTIDE SEQUENCE [LARGE SCALE GENOMIC DNA]</scope>
    <source>
        <tissue evidence="2">Leaf</tissue>
    </source>
</reference>
<protein>
    <submittedName>
        <fullName evidence="2">Uncharacterized protein</fullName>
    </submittedName>
</protein>
<proteinExistence type="predicted"/>
<feature type="region of interest" description="Disordered" evidence="1">
    <location>
        <begin position="12"/>
        <end position="39"/>
    </location>
</feature>
<dbReference type="AlphaFoldDB" id="A0A4D6ND11"/>
<evidence type="ECO:0000313" key="3">
    <source>
        <dbReference type="Proteomes" id="UP000501690"/>
    </source>
</evidence>